<dbReference type="Gene3D" id="3.40.50.1950">
    <property type="entry name" value="Flavin prenyltransferase-like"/>
    <property type="match status" value="1"/>
</dbReference>
<gene>
    <name evidence="4" type="ORF">GQ26_0011370</name>
</gene>
<evidence type="ECO:0000313" key="4">
    <source>
        <dbReference type="EMBL" id="KFX53285.1"/>
    </source>
</evidence>
<dbReference type="eggNOG" id="KOG0672">
    <property type="taxonomic scope" value="Eukaryota"/>
</dbReference>
<dbReference type="GO" id="GO:0015937">
    <property type="term" value="P:coenzyme A biosynthetic process"/>
    <property type="evidence" value="ECO:0007669"/>
    <property type="project" value="TreeGrafter"/>
</dbReference>
<reference evidence="4" key="1">
    <citation type="journal article" date="2014" name="PLoS Genet.">
        <title>Signature Gene Expression Reveals Novel Clues to the Molecular Mechanisms of Dimorphic Transition in Penicillium marneffei.</title>
        <authorList>
            <person name="Yang E."/>
            <person name="Wang G."/>
            <person name="Cai J."/>
            <person name="Woo P.C."/>
            <person name="Lau S.K."/>
            <person name="Yuen K.-Y."/>
            <person name="Chow W.-N."/>
            <person name="Lin X."/>
        </authorList>
    </citation>
    <scope>NUCLEOTIDE SEQUENCE [LARGE SCALE GENOMIC DNA]</scope>
    <source>
        <strain evidence="4">PM1</strain>
    </source>
</reference>
<evidence type="ECO:0000256" key="1">
    <source>
        <dbReference type="ARBA" id="ARBA00038350"/>
    </source>
</evidence>
<feature type="domain" description="Flavoprotein" evidence="3">
    <location>
        <begin position="115"/>
        <end position="201"/>
    </location>
</feature>
<comment type="similarity">
    <text evidence="1">Belongs to the HFCD (homooligomeric flavin containing Cys decarboxylase) superfamily.</text>
</comment>
<proteinExistence type="inferred from homology"/>
<protein>
    <recommendedName>
        <fullName evidence="3">Flavoprotein domain-containing protein</fullName>
    </recommendedName>
</protein>
<name>A0A093VM46_TALMA</name>
<feature type="compositionally biased region" description="Basic and acidic residues" evidence="2">
    <location>
        <begin position="1"/>
        <end position="18"/>
    </location>
</feature>
<evidence type="ECO:0000259" key="3">
    <source>
        <dbReference type="Pfam" id="PF02441"/>
    </source>
</evidence>
<dbReference type="PANTHER" id="PTHR14359">
    <property type="entry name" value="HOMO-OLIGOMERIC FLAVIN CONTAINING CYS DECARBOXYLASE FAMILY"/>
    <property type="match status" value="1"/>
</dbReference>
<dbReference type="SUPFAM" id="SSF140860">
    <property type="entry name" value="Pseudo ankyrin repeat-like"/>
    <property type="match status" value="1"/>
</dbReference>
<dbReference type="InterPro" id="IPR003382">
    <property type="entry name" value="Flavoprotein"/>
</dbReference>
<dbReference type="EMBL" id="JPOX01000001">
    <property type="protein sequence ID" value="KFX53285.1"/>
    <property type="molecule type" value="Genomic_DNA"/>
</dbReference>
<dbReference type="SUPFAM" id="SSF52507">
    <property type="entry name" value="Homo-oligomeric flavin-containing Cys decarboxylases, HFCD"/>
    <property type="match status" value="1"/>
</dbReference>
<dbReference type="PANTHER" id="PTHR14359:SF21">
    <property type="entry name" value="FLAVOPROTEIN DOMAIN-CONTAINING PROTEIN"/>
    <property type="match status" value="1"/>
</dbReference>
<dbReference type="HOGENOM" id="CLU_019412_0_0_1"/>
<sequence length="631" mass="70640">MAIGLKAEDVAGPRESKGLETSSLQIREITGDIDSQSESSDDAHAMKTSTIPKPPLERTQRRKRVLLSTESAFASNFLPPLIHSPDIELRLITDEESSAISTGATKVPHYMDSVDSHTFDNRMGSRRWLRAKAAELCEWADLLIVAPIDAGTLGSMLYGLTHTLTLSLLRGWDINKPVFLVPGMTVSEWTNPLTERQLQELEHNWPWIMRIPPLLWSHTGPEKLTQFPWDGSCIFENTLQGILDLTSVSAEHGGSQSEREPEEKLEAKNTSMAIAKLAQQATKHREESQSGRPKSLPLELWLNVFVDHLGDWEIAKAVGIPTNLPVPREWQSHILKMSTPPSLEYTILRGSFTAITSKIKELTPYTPLSNLACHLIFKFSRTDILTYLLEKHPSLYSTTTRFKNIPYLASAIYGNPTILTWWRDSPDSSTQEHSADAIDGASRSGHINVLDWWLSSGSPLRYSERALESASAEGRVDVLEWWKNASLTASRPIPLKVGKSVLLAAQSGKTQSLAWWDASGIPYTHSESVARIASTHGHIHVLELWYRLKSTKMIFDNQVLVGATRSGHDNVLEWWRKSGLRVEFKTCDIEEALEDADPSTHAAQRVRQWWAQNGLNLGVGTSEWMKVKVLA</sequence>
<accession>A0A093VM46</accession>
<dbReference type="InterPro" id="IPR036551">
    <property type="entry name" value="Flavin_trans-like"/>
</dbReference>
<dbReference type="Pfam" id="PF02441">
    <property type="entry name" value="Flavoprotein"/>
    <property type="match status" value="1"/>
</dbReference>
<organism evidence="4">
    <name type="scientific">Talaromyces marneffei PM1</name>
    <dbReference type="NCBI Taxonomy" id="1077442"/>
    <lineage>
        <taxon>Eukaryota</taxon>
        <taxon>Fungi</taxon>
        <taxon>Dikarya</taxon>
        <taxon>Ascomycota</taxon>
        <taxon>Pezizomycotina</taxon>
        <taxon>Eurotiomycetes</taxon>
        <taxon>Eurotiomycetidae</taxon>
        <taxon>Eurotiales</taxon>
        <taxon>Trichocomaceae</taxon>
        <taxon>Talaromyces</taxon>
        <taxon>Talaromyces sect. Talaromyces</taxon>
    </lineage>
</organism>
<feature type="region of interest" description="Disordered" evidence="2">
    <location>
        <begin position="1"/>
        <end position="61"/>
    </location>
</feature>
<evidence type="ECO:0000256" key="2">
    <source>
        <dbReference type="SAM" id="MobiDB-lite"/>
    </source>
</evidence>
<dbReference type="AlphaFoldDB" id="A0A093VM46"/>
<dbReference type="GO" id="GO:0010181">
    <property type="term" value="F:FMN binding"/>
    <property type="evidence" value="ECO:0007669"/>
    <property type="project" value="TreeGrafter"/>
</dbReference>
<dbReference type="InterPro" id="IPR036770">
    <property type="entry name" value="Ankyrin_rpt-contain_sf"/>
</dbReference>
<dbReference type="GO" id="GO:0071513">
    <property type="term" value="C:phosphopantothenoylcysteine decarboxylase complex"/>
    <property type="evidence" value="ECO:0007669"/>
    <property type="project" value="TreeGrafter"/>
</dbReference>
<dbReference type="GO" id="GO:0004633">
    <property type="term" value="F:phosphopantothenoylcysteine decarboxylase activity"/>
    <property type="evidence" value="ECO:0007669"/>
    <property type="project" value="TreeGrafter"/>
</dbReference>
<dbReference type="Gene3D" id="1.25.40.20">
    <property type="entry name" value="Ankyrin repeat-containing domain"/>
    <property type="match status" value="1"/>
</dbReference>
<comment type="caution">
    <text evidence="4">The sequence shown here is derived from an EMBL/GenBank/DDBJ whole genome shotgun (WGS) entry which is preliminary data.</text>
</comment>